<sequence>NDAPGEKALDRAVKTDHALIDSFHSLTPPPLHPAAPAPFSPPAFLPIWRRLLPPSHGLPHRAPPASCTTTASSYTPVHYASERGSCGRRRAHPVRKTWGGALPVSVAGRDLEEEETQCWRRLQRCGLTASAGERGVQCDALDRWQRPSRQERRRERRPLVVFRCAPSVVADHGCWLAGGGPCSRPVPLSKIGTNWEGNRCVV</sequence>
<dbReference type="AlphaFoldDB" id="A0A453JR85"/>
<proteinExistence type="predicted"/>
<name>A0A453JR85_AEGTS</name>
<dbReference type="Proteomes" id="UP000015105">
    <property type="component" value="Chromosome 5D"/>
</dbReference>
<accession>A0A453JR85</accession>
<reference evidence="1" key="5">
    <citation type="journal article" date="2021" name="G3 (Bethesda)">
        <title>Aegilops tauschii genome assembly Aet v5.0 features greater sequence contiguity and improved annotation.</title>
        <authorList>
            <person name="Wang L."/>
            <person name="Zhu T."/>
            <person name="Rodriguez J.C."/>
            <person name="Deal K.R."/>
            <person name="Dubcovsky J."/>
            <person name="McGuire P.E."/>
            <person name="Lux T."/>
            <person name="Spannagl M."/>
            <person name="Mayer K.F.X."/>
            <person name="Baldrich P."/>
            <person name="Meyers B.C."/>
            <person name="Huo N."/>
            <person name="Gu Y.Q."/>
            <person name="Zhou H."/>
            <person name="Devos K.M."/>
            <person name="Bennetzen J.L."/>
            <person name="Unver T."/>
            <person name="Budak H."/>
            <person name="Gulick P.J."/>
            <person name="Galiba G."/>
            <person name="Kalapos B."/>
            <person name="Nelson D.R."/>
            <person name="Li P."/>
            <person name="You F.M."/>
            <person name="Luo M.C."/>
            <person name="Dvorak J."/>
        </authorList>
    </citation>
    <scope>NUCLEOTIDE SEQUENCE [LARGE SCALE GENOMIC DNA]</scope>
    <source>
        <strain evidence="1">cv. AL8/78</strain>
    </source>
</reference>
<protein>
    <submittedName>
        <fullName evidence="1">Uncharacterized protein</fullName>
    </submittedName>
</protein>
<dbReference type="EnsemblPlants" id="AET5Gv20161600.9">
    <property type="protein sequence ID" value="AET5Gv20161600.9"/>
    <property type="gene ID" value="AET5Gv20161600"/>
</dbReference>
<organism evidence="1 2">
    <name type="scientific">Aegilops tauschii subsp. strangulata</name>
    <name type="common">Goatgrass</name>
    <dbReference type="NCBI Taxonomy" id="200361"/>
    <lineage>
        <taxon>Eukaryota</taxon>
        <taxon>Viridiplantae</taxon>
        <taxon>Streptophyta</taxon>
        <taxon>Embryophyta</taxon>
        <taxon>Tracheophyta</taxon>
        <taxon>Spermatophyta</taxon>
        <taxon>Magnoliopsida</taxon>
        <taxon>Liliopsida</taxon>
        <taxon>Poales</taxon>
        <taxon>Poaceae</taxon>
        <taxon>BOP clade</taxon>
        <taxon>Pooideae</taxon>
        <taxon>Triticodae</taxon>
        <taxon>Triticeae</taxon>
        <taxon>Triticinae</taxon>
        <taxon>Aegilops</taxon>
    </lineage>
</organism>
<reference evidence="1" key="4">
    <citation type="submission" date="2019-03" db="UniProtKB">
        <authorList>
            <consortium name="EnsemblPlants"/>
        </authorList>
    </citation>
    <scope>IDENTIFICATION</scope>
</reference>
<keyword evidence="2" id="KW-1185">Reference proteome</keyword>
<reference evidence="2" key="2">
    <citation type="journal article" date="2017" name="Nat. Plants">
        <title>The Aegilops tauschii genome reveals multiple impacts of transposons.</title>
        <authorList>
            <person name="Zhao G."/>
            <person name="Zou C."/>
            <person name="Li K."/>
            <person name="Wang K."/>
            <person name="Li T."/>
            <person name="Gao L."/>
            <person name="Zhang X."/>
            <person name="Wang H."/>
            <person name="Yang Z."/>
            <person name="Liu X."/>
            <person name="Jiang W."/>
            <person name="Mao L."/>
            <person name="Kong X."/>
            <person name="Jiao Y."/>
            <person name="Jia J."/>
        </authorList>
    </citation>
    <scope>NUCLEOTIDE SEQUENCE [LARGE SCALE GENOMIC DNA]</scope>
    <source>
        <strain evidence="2">cv. AL8/78</strain>
    </source>
</reference>
<evidence type="ECO:0000313" key="1">
    <source>
        <dbReference type="EnsemblPlants" id="AET5Gv20161600.9"/>
    </source>
</evidence>
<dbReference type="Gramene" id="AET5Gv20161600.9">
    <property type="protein sequence ID" value="AET5Gv20161600.9"/>
    <property type="gene ID" value="AET5Gv20161600"/>
</dbReference>
<reference evidence="2" key="1">
    <citation type="journal article" date="2014" name="Science">
        <title>Ancient hybridizations among the ancestral genomes of bread wheat.</title>
        <authorList>
            <consortium name="International Wheat Genome Sequencing Consortium,"/>
            <person name="Marcussen T."/>
            <person name="Sandve S.R."/>
            <person name="Heier L."/>
            <person name="Spannagl M."/>
            <person name="Pfeifer M."/>
            <person name="Jakobsen K.S."/>
            <person name="Wulff B.B."/>
            <person name="Steuernagel B."/>
            <person name="Mayer K.F."/>
            <person name="Olsen O.A."/>
        </authorList>
    </citation>
    <scope>NUCLEOTIDE SEQUENCE [LARGE SCALE GENOMIC DNA]</scope>
    <source>
        <strain evidence="2">cv. AL8/78</strain>
    </source>
</reference>
<evidence type="ECO:0000313" key="2">
    <source>
        <dbReference type="Proteomes" id="UP000015105"/>
    </source>
</evidence>
<reference evidence="1" key="3">
    <citation type="journal article" date="2017" name="Nature">
        <title>Genome sequence of the progenitor of the wheat D genome Aegilops tauschii.</title>
        <authorList>
            <person name="Luo M.C."/>
            <person name="Gu Y.Q."/>
            <person name="Puiu D."/>
            <person name="Wang H."/>
            <person name="Twardziok S.O."/>
            <person name="Deal K.R."/>
            <person name="Huo N."/>
            <person name="Zhu T."/>
            <person name="Wang L."/>
            <person name="Wang Y."/>
            <person name="McGuire P.E."/>
            <person name="Liu S."/>
            <person name="Long H."/>
            <person name="Ramasamy R.K."/>
            <person name="Rodriguez J.C."/>
            <person name="Van S.L."/>
            <person name="Yuan L."/>
            <person name="Wang Z."/>
            <person name="Xia Z."/>
            <person name="Xiao L."/>
            <person name="Anderson O.D."/>
            <person name="Ouyang S."/>
            <person name="Liang Y."/>
            <person name="Zimin A.V."/>
            <person name="Pertea G."/>
            <person name="Qi P."/>
            <person name="Bennetzen J.L."/>
            <person name="Dai X."/>
            <person name="Dawson M.W."/>
            <person name="Muller H.G."/>
            <person name="Kugler K."/>
            <person name="Rivarola-Duarte L."/>
            <person name="Spannagl M."/>
            <person name="Mayer K.F.X."/>
            <person name="Lu F.H."/>
            <person name="Bevan M.W."/>
            <person name="Leroy P."/>
            <person name="Li P."/>
            <person name="You F.M."/>
            <person name="Sun Q."/>
            <person name="Liu Z."/>
            <person name="Lyons E."/>
            <person name="Wicker T."/>
            <person name="Salzberg S.L."/>
            <person name="Devos K.M."/>
            <person name="Dvorak J."/>
        </authorList>
    </citation>
    <scope>NUCLEOTIDE SEQUENCE [LARGE SCALE GENOMIC DNA]</scope>
    <source>
        <strain evidence="1">cv. AL8/78</strain>
    </source>
</reference>